<evidence type="ECO:0000256" key="1">
    <source>
        <dbReference type="SAM" id="MobiDB-lite"/>
    </source>
</evidence>
<reference evidence="2" key="1">
    <citation type="submission" date="2018-11" db="EMBL/GenBank/DDBJ databases">
        <authorList>
            <person name="Grassa J C."/>
        </authorList>
    </citation>
    <scope>NUCLEOTIDE SEQUENCE [LARGE SCALE GENOMIC DNA]</scope>
</reference>
<organism evidence="2 3">
    <name type="scientific">Cannabis sativa</name>
    <name type="common">Hemp</name>
    <name type="synonym">Marijuana</name>
    <dbReference type="NCBI Taxonomy" id="3483"/>
    <lineage>
        <taxon>Eukaryota</taxon>
        <taxon>Viridiplantae</taxon>
        <taxon>Streptophyta</taxon>
        <taxon>Embryophyta</taxon>
        <taxon>Tracheophyta</taxon>
        <taxon>Spermatophyta</taxon>
        <taxon>Magnoliopsida</taxon>
        <taxon>eudicotyledons</taxon>
        <taxon>Gunneridae</taxon>
        <taxon>Pentapetalae</taxon>
        <taxon>rosids</taxon>
        <taxon>fabids</taxon>
        <taxon>Rosales</taxon>
        <taxon>Cannabaceae</taxon>
        <taxon>Cannabis</taxon>
    </lineage>
</organism>
<feature type="region of interest" description="Disordered" evidence="1">
    <location>
        <begin position="1"/>
        <end position="45"/>
    </location>
</feature>
<reference evidence="2" key="2">
    <citation type="submission" date="2021-03" db="UniProtKB">
        <authorList>
            <consortium name="EnsemblPlants"/>
        </authorList>
    </citation>
    <scope>IDENTIFICATION</scope>
</reference>
<dbReference type="EMBL" id="UZAU01000690">
    <property type="status" value="NOT_ANNOTATED_CDS"/>
    <property type="molecule type" value="Genomic_DNA"/>
</dbReference>
<dbReference type="Gramene" id="evm.model.08.692">
    <property type="protein sequence ID" value="cds.evm.model.08.692"/>
    <property type="gene ID" value="evm.TU.08.692"/>
</dbReference>
<evidence type="ECO:0000313" key="2">
    <source>
        <dbReference type="EnsemblPlants" id="cds.evm.model.08.692"/>
    </source>
</evidence>
<dbReference type="AlphaFoldDB" id="A0A803QC26"/>
<keyword evidence="3" id="KW-1185">Reference proteome</keyword>
<protein>
    <submittedName>
        <fullName evidence="2">Uncharacterized protein</fullName>
    </submittedName>
</protein>
<evidence type="ECO:0000313" key="3">
    <source>
        <dbReference type="Proteomes" id="UP000596661"/>
    </source>
</evidence>
<name>A0A803QC26_CANSA</name>
<sequence length="70" mass="7750">MPHDEGSYFGIGSGQKVIDPGQRSKPQKSHQSKMQRSDLGPCKKPWEATVSRCIPEGNGYLDFGKEPEES</sequence>
<dbReference type="EnsemblPlants" id="evm.model.08.692">
    <property type="protein sequence ID" value="cds.evm.model.08.692"/>
    <property type="gene ID" value="evm.TU.08.692"/>
</dbReference>
<proteinExistence type="predicted"/>
<dbReference type="Proteomes" id="UP000596661">
    <property type="component" value="Chromosome 8"/>
</dbReference>
<accession>A0A803QC26</accession>